<dbReference type="EMBL" id="JAAIUW010000006">
    <property type="protein sequence ID" value="KAF7827666.1"/>
    <property type="molecule type" value="Genomic_DNA"/>
</dbReference>
<protein>
    <submittedName>
        <fullName evidence="3">MLP-like protein 328</fullName>
    </submittedName>
</protein>
<accession>A0A834TW75</accession>
<feature type="domain" description="Bet v I/Major latex protein" evidence="2">
    <location>
        <begin position="2"/>
        <end position="139"/>
    </location>
</feature>
<dbReference type="InterPro" id="IPR000916">
    <property type="entry name" value="Bet_v_I/MLP"/>
</dbReference>
<name>A0A834TW75_9FABA</name>
<comment type="similarity">
    <text evidence="1">Belongs to the MLP family.</text>
</comment>
<dbReference type="SUPFAM" id="SSF55961">
    <property type="entry name" value="Bet v1-like"/>
    <property type="match status" value="1"/>
</dbReference>
<dbReference type="PANTHER" id="PTHR31338:SF16">
    <property type="entry name" value="POLYKETIDE CYCLASE_DEHYDRASE AND LIPID TRANSPORT SUPERFAMILY PROTEIN"/>
    <property type="match status" value="1"/>
</dbReference>
<evidence type="ECO:0000313" key="3">
    <source>
        <dbReference type="EMBL" id="KAF7827666.1"/>
    </source>
</evidence>
<dbReference type="InterPro" id="IPR052006">
    <property type="entry name" value="MLP-like"/>
</dbReference>
<gene>
    <name evidence="3" type="ORF">G2W53_018830</name>
</gene>
<dbReference type="InterPro" id="IPR023393">
    <property type="entry name" value="START-like_dom_sf"/>
</dbReference>
<dbReference type="PANTHER" id="PTHR31338">
    <property type="entry name" value="POLYKETIDE CYCLASE/DEHYDRASE AND LIPID TRANSPORT SUPERFAMILY PROTEIN"/>
    <property type="match status" value="1"/>
</dbReference>
<dbReference type="Proteomes" id="UP000634136">
    <property type="component" value="Unassembled WGS sequence"/>
</dbReference>
<dbReference type="OrthoDB" id="1072116at2759"/>
<reference evidence="3" key="1">
    <citation type="submission" date="2020-09" db="EMBL/GenBank/DDBJ databases">
        <title>Genome-Enabled Discovery of Anthraquinone Biosynthesis in Senna tora.</title>
        <authorList>
            <person name="Kang S.-H."/>
            <person name="Pandey R.P."/>
            <person name="Lee C.-M."/>
            <person name="Sim J.-S."/>
            <person name="Jeong J.-T."/>
            <person name="Choi B.-S."/>
            <person name="Jung M."/>
            <person name="Ginzburg D."/>
            <person name="Zhao K."/>
            <person name="Won S.Y."/>
            <person name="Oh T.-J."/>
            <person name="Yu Y."/>
            <person name="Kim N.-H."/>
            <person name="Lee O.R."/>
            <person name="Lee T.-H."/>
            <person name="Bashyal P."/>
            <person name="Kim T.-S."/>
            <person name="Lee W.-H."/>
            <person name="Kawkins C."/>
            <person name="Kim C.-K."/>
            <person name="Kim J.S."/>
            <person name="Ahn B.O."/>
            <person name="Rhee S.Y."/>
            <person name="Sohng J.K."/>
        </authorList>
    </citation>
    <scope>NUCLEOTIDE SEQUENCE</scope>
    <source>
        <tissue evidence="3">Leaf</tissue>
    </source>
</reference>
<dbReference type="GO" id="GO:0006952">
    <property type="term" value="P:defense response"/>
    <property type="evidence" value="ECO:0007669"/>
    <property type="project" value="InterPro"/>
</dbReference>
<keyword evidence="4" id="KW-1185">Reference proteome</keyword>
<organism evidence="3 4">
    <name type="scientific">Senna tora</name>
    <dbReference type="NCBI Taxonomy" id="362788"/>
    <lineage>
        <taxon>Eukaryota</taxon>
        <taxon>Viridiplantae</taxon>
        <taxon>Streptophyta</taxon>
        <taxon>Embryophyta</taxon>
        <taxon>Tracheophyta</taxon>
        <taxon>Spermatophyta</taxon>
        <taxon>Magnoliopsida</taxon>
        <taxon>eudicotyledons</taxon>
        <taxon>Gunneridae</taxon>
        <taxon>Pentapetalae</taxon>
        <taxon>rosids</taxon>
        <taxon>fabids</taxon>
        <taxon>Fabales</taxon>
        <taxon>Fabaceae</taxon>
        <taxon>Caesalpinioideae</taxon>
        <taxon>Cassia clade</taxon>
        <taxon>Senna</taxon>
    </lineage>
</organism>
<dbReference type="CDD" id="cd07816">
    <property type="entry name" value="Bet_v1-like"/>
    <property type="match status" value="1"/>
</dbReference>
<evidence type="ECO:0000256" key="1">
    <source>
        <dbReference type="ARBA" id="ARBA00038242"/>
    </source>
</evidence>
<sequence length="139" mass="16006">MAQVGVLETTAQLKSPAEKFYKLLRTQNQQIPSACTDMVHDVEVLEGDIKLWKFSIEGKEEVMKARIEVDEANKSLTYVAVGGNIRELYKSYRVIIKTEMSGNLKLRLEYEKLNEQVPPPNKYLQFTINLMKQIDQILV</sequence>
<dbReference type="Pfam" id="PF00407">
    <property type="entry name" value="Bet_v_1"/>
    <property type="match status" value="1"/>
</dbReference>
<evidence type="ECO:0000313" key="4">
    <source>
        <dbReference type="Proteomes" id="UP000634136"/>
    </source>
</evidence>
<comment type="caution">
    <text evidence="3">The sequence shown here is derived from an EMBL/GenBank/DDBJ whole genome shotgun (WGS) entry which is preliminary data.</text>
</comment>
<dbReference type="AlphaFoldDB" id="A0A834TW75"/>
<dbReference type="Gene3D" id="3.30.530.20">
    <property type="match status" value="1"/>
</dbReference>
<dbReference type="SMART" id="SM01037">
    <property type="entry name" value="Bet_v_1"/>
    <property type="match status" value="1"/>
</dbReference>
<proteinExistence type="inferred from homology"/>
<evidence type="ECO:0000259" key="2">
    <source>
        <dbReference type="SMART" id="SM01037"/>
    </source>
</evidence>